<feature type="region of interest" description="Disordered" evidence="1">
    <location>
        <begin position="13"/>
        <end position="33"/>
    </location>
</feature>
<sequence>MGDAEQMWVAVVPAFDEDEDEDEDGDGAGTGEGGEAELVVIGIDPTADDPGQWVVNALMDRGHEAEECVFYLLPFDLGMRYERAGDRLGVLLLTSPGVFDEVVPKYGEELVAAAAHLRAAPLVDGGVPLLRREIATGFDPGTEDGGQPVVLLVREGPAAGADLFSAFEEGEAALAVVGPWGSDEGGEDD</sequence>
<protein>
    <submittedName>
        <fullName evidence="2">Uncharacterized protein</fullName>
    </submittedName>
</protein>
<gene>
    <name evidence="2" type="ORF">ACFP3R_29465</name>
</gene>
<evidence type="ECO:0000313" key="2">
    <source>
        <dbReference type="EMBL" id="MFC6093420.1"/>
    </source>
</evidence>
<keyword evidence="3" id="KW-1185">Reference proteome</keyword>
<feature type="compositionally biased region" description="Acidic residues" evidence="1">
    <location>
        <begin position="15"/>
        <end position="26"/>
    </location>
</feature>
<dbReference type="EMBL" id="JBHSQO010000043">
    <property type="protein sequence ID" value="MFC6093420.1"/>
    <property type="molecule type" value="Genomic_DNA"/>
</dbReference>
<dbReference type="RefSeq" id="WP_380640608.1">
    <property type="nucleotide sequence ID" value="NZ_JBHSQO010000043.1"/>
</dbReference>
<reference evidence="3" key="1">
    <citation type="journal article" date="2019" name="Int. J. Syst. Evol. Microbiol.">
        <title>The Global Catalogue of Microorganisms (GCM) 10K type strain sequencing project: providing services to taxonomists for standard genome sequencing and annotation.</title>
        <authorList>
            <consortium name="The Broad Institute Genomics Platform"/>
            <consortium name="The Broad Institute Genome Sequencing Center for Infectious Disease"/>
            <person name="Wu L."/>
            <person name="Ma J."/>
        </authorList>
    </citation>
    <scope>NUCLEOTIDE SEQUENCE [LARGE SCALE GENOMIC DNA]</scope>
    <source>
        <strain evidence="3">CGMCC 4.7246</strain>
    </source>
</reference>
<comment type="caution">
    <text evidence="2">The sequence shown here is derived from an EMBL/GenBank/DDBJ whole genome shotgun (WGS) entry which is preliminary data.</text>
</comment>
<name>A0ABW1PDE5_9PSEU</name>
<dbReference type="Proteomes" id="UP001596220">
    <property type="component" value="Unassembled WGS sequence"/>
</dbReference>
<evidence type="ECO:0000313" key="3">
    <source>
        <dbReference type="Proteomes" id="UP001596220"/>
    </source>
</evidence>
<proteinExistence type="predicted"/>
<organism evidence="2 3">
    <name type="scientific">Saccharothrix lopnurensis</name>
    <dbReference type="NCBI Taxonomy" id="1670621"/>
    <lineage>
        <taxon>Bacteria</taxon>
        <taxon>Bacillati</taxon>
        <taxon>Actinomycetota</taxon>
        <taxon>Actinomycetes</taxon>
        <taxon>Pseudonocardiales</taxon>
        <taxon>Pseudonocardiaceae</taxon>
        <taxon>Saccharothrix</taxon>
    </lineage>
</organism>
<accession>A0ABW1PDE5</accession>
<evidence type="ECO:0000256" key="1">
    <source>
        <dbReference type="SAM" id="MobiDB-lite"/>
    </source>
</evidence>